<dbReference type="Proteomes" id="UP000009097">
    <property type="component" value="Unassembled WGS sequence"/>
</dbReference>
<dbReference type="EMBL" id="DS231720">
    <property type="protein sequence ID" value="KNB16841.1"/>
    <property type="molecule type" value="Genomic_DNA"/>
</dbReference>
<sequence>MTETPFGVWDSDAWNFSACHWSEMSIISEARLPLAKKKNKLQGICAIPLSATGLQEVTRPLCLVTGLVHAGYRKFMRYSIFAKYHNNLLHGVGMFSILSPFSSLVK</sequence>
<evidence type="ECO:0000313" key="1">
    <source>
        <dbReference type="EMBL" id="KNB16841.1"/>
    </source>
</evidence>
<name>A0A0J9W1Q6_FUSO4</name>
<dbReference type="VEuPathDB" id="FungiDB:FOXG_21812"/>
<reference evidence="1" key="2">
    <citation type="journal article" date="2010" name="Nature">
        <title>Comparative genomics reveals mobile pathogenicity chromosomes in Fusarium.</title>
        <authorList>
            <person name="Ma L.J."/>
            <person name="van der Does H.C."/>
            <person name="Borkovich K.A."/>
            <person name="Coleman J.J."/>
            <person name="Daboussi M.J."/>
            <person name="Di Pietro A."/>
            <person name="Dufresne M."/>
            <person name="Freitag M."/>
            <person name="Grabherr M."/>
            <person name="Henrissat B."/>
            <person name="Houterman P.M."/>
            <person name="Kang S."/>
            <person name="Shim W.B."/>
            <person name="Woloshuk C."/>
            <person name="Xie X."/>
            <person name="Xu J.R."/>
            <person name="Antoniw J."/>
            <person name="Baker S.E."/>
            <person name="Bluhm B.H."/>
            <person name="Breakspear A."/>
            <person name="Brown D.W."/>
            <person name="Butchko R.A."/>
            <person name="Chapman S."/>
            <person name="Coulson R."/>
            <person name="Coutinho P.M."/>
            <person name="Danchin E.G."/>
            <person name="Diener A."/>
            <person name="Gale L.R."/>
            <person name="Gardiner D.M."/>
            <person name="Goff S."/>
            <person name="Hammond-Kosack K.E."/>
            <person name="Hilburn K."/>
            <person name="Hua-Van A."/>
            <person name="Jonkers W."/>
            <person name="Kazan K."/>
            <person name="Kodira C.D."/>
            <person name="Koehrsen M."/>
            <person name="Kumar L."/>
            <person name="Lee Y.H."/>
            <person name="Li L."/>
            <person name="Manners J.M."/>
            <person name="Miranda-Saavedra D."/>
            <person name="Mukherjee M."/>
            <person name="Park G."/>
            <person name="Park J."/>
            <person name="Park S.Y."/>
            <person name="Proctor R.H."/>
            <person name="Regev A."/>
            <person name="Ruiz-Roldan M.C."/>
            <person name="Sain D."/>
            <person name="Sakthikumar S."/>
            <person name="Sykes S."/>
            <person name="Schwartz D.C."/>
            <person name="Turgeon B.G."/>
            <person name="Wapinski I."/>
            <person name="Yoder O."/>
            <person name="Young S."/>
            <person name="Zeng Q."/>
            <person name="Zhou S."/>
            <person name="Galagan J."/>
            <person name="Cuomo C.A."/>
            <person name="Kistler H.C."/>
            <person name="Rep M."/>
        </authorList>
    </citation>
    <scope>NUCLEOTIDE SEQUENCE [LARGE SCALE GENOMIC DNA]</scope>
    <source>
        <strain evidence="1">4287</strain>
    </source>
</reference>
<dbReference type="RefSeq" id="XP_018254886.1">
    <property type="nucleotide sequence ID" value="XM_018402175.1"/>
</dbReference>
<dbReference type="GeneID" id="28962518"/>
<organism evidence="1 2">
    <name type="scientific">Fusarium oxysporum f. sp. lycopersici (strain 4287 / CBS 123668 / FGSC 9935 / NRRL 34936)</name>
    <name type="common">Fusarium vascular wilt of tomato</name>
    <dbReference type="NCBI Taxonomy" id="426428"/>
    <lineage>
        <taxon>Eukaryota</taxon>
        <taxon>Fungi</taxon>
        <taxon>Dikarya</taxon>
        <taxon>Ascomycota</taxon>
        <taxon>Pezizomycotina</taxon>
        <taxon>Sordariomycetes</taxon>
        <taxon>Hypocreomycetidae</taxon>
        <taxon>Hypocreales</taxon>
        <taxon>Nectriaceae</taxon>
        <taxon>Fusarium</taxon>
        <taxon>Fusarium oxysporum species complex</taxon>
    </lineage>
</organism>
<reference evidence="1" key="1">
    <citation type="submission" date="2007-04" db="EMBL/GenBank/DDBJ databases">
        <authorList>
            <consortium name="The Broad Institute Genome Sequencing Platform"/>
            <person name="Birren B."/>
            <person name="Lander E."/>
            <person name="Galagan J."/>
            <person name="Nusbaum C."/>
            <person name="Devon K."/>
            <person name="Ma L.-J."/>
            <person name="Jaffe D."/>
            <person name="Butler J."/>
            <person name="Alvarez P."/>
            <person name="Gnerre S."/>
            <person name="Grabherr M."/>
            <person name="Kleber M."/>
            <person name="Mauceli E."/>
            <person name="Brockman W."/>
            <person name="MacCallum I.A."/>
            <person name="Young S."/>
            <person name="LaButti K."/>
            <person name="DeCaprio D."/>
            <person name="Crawford M."/>
            <person name="Koehrsen M."/>
            <person name="Engels R."/>
            <person name="Montgomery P."/>
            <person name="Pearson M."/>
            <person name="Howarth C."/>
            <person name="Larson L."/>
            <person name="White J."/>
            <person name="O'Leary S."/>
            <person name="Kodira C."/>
            <person name="Zeng Q."/>
            <person name="Yandava C."/>
            <person name="Alvarado L."/>
            <person name="Kistler C."/>
            <person name="Shim W.-B."/>
            <person name="Kang S."/>
            <person name="Woloshuk C."/>
        </authorList>
    </citation>
    <scope>NUCLEOTIDE SEQUENCE</scope>
    <source>
        <strain evidence="1">4287</strain>
    </source>
</reference>
<proteinExistence type="predicted"/>
<evidence type="ECO:0000313" key="2">
    <source>
        <dbReference type="Proteomes" id="UP000009097"/>
    </source>
</evidence>
<dbReference type="AlphaFoldDB" id="A0A0J9W1Q6"/>
<protein>
    <submittedName>
        <fullName evidence="1">Uncharacterized protein</fullName>
    </submittedName>
</protein>
<accession>A0A0J9W1Q6</accession>
<gene>
    <name evidence="1" type="ORF">FOXG_21812</name>
</gene>
<dbReference type="KEGG" id="fox:FOXG_21812"/>